<evidence type="ECO:0000313" key="2">
    <source>
        <dbReference type="EMBL" id="XBM01878.1"/>
    </source>
</evidence>
<sequence>MLKSLSLKAGLLAALWLGMTITAHAAPTSTDVLNAYIQAWSEKSPEQRQKLLGKLVTDSVRYSDQFNQVKSRAALNEMIGTLHEQIPGLRGEIIGPVRFIDAAALFEWKVYNEAGEALFYGVDAVQFAEDGRLQRIDGFMNVGLK</sequence>
<name>A0AAU7FEE1_9NEIS</name>
<dbReference type="Gene3D" id="3.10.450.50">
    <property type="match status" value="1"/>
</dbReference>
<accession>A0AAU7FEE1</accession>
<feature type="chain" id="PRO_5043930050" evidence="1">
    <location>
        <begin position="26"/>
        <end position="145"/>
    </location>
</feature>
<dbReference type="InterPro" id="IPR032710">
    <property type="entry name" value="NTF2-like_dom_sf"/>
</dbReference>
<dbReference type="AlphaFoldDB" id="A0AAU7FEE1"/>
<proteinExistence type="predicted"/>
<organism evidence="2">
    <name type="scientific">Chitinibacter mangrovi</name>
    <dbReference type="NCBI Taxonomy" id="3153927"/>
    <lineage>
        <taxon>Bacteria</taxon>
        <taxon>Pseudomonadati</taxon>
        <taxon>Pseudomonadota</taxon>
        <taxon>Betaproteobacteria</taxon>
        <taxon>Neisseriales</taxon>
        <taxon>Chitinibacteraceae</taxon>
        <taxon>Chitinibacter</taxon>
    </lineage>
</organism>
<keyword evidence="1" id="KW-0732">Signal</keyword>
<reference evidence="2" key="1">
    <citation type="submission" date="2024-05" db="EMBL/GenBank/DDBJ databases">
        <authorList>
            <person name="Yang L."/>
            <person name="Pan L."/>
        </authorList>
    </citation>
    <scope>NUCLEOTIDE SEQUENCE</scope>
    <source>
        <strain evidence="2">FCG-7</strain>
    </source>
</reference>
<protein>
    <submittedName>
        <fullName evidence="2">Nuclear transport factor 2 family protein</fullName>
    </submittedName>
</protein>
<feature type="signal peptide" evidence="1">
    <location>
        <begin position="1"/>
        <end position="25"/>
    </location>
</feature>
<dbReference type="SUPFAM" id="SSF54427">
    <property type="entry name" value="NTF2-like"/>
    <property type="match status" value="1"/>
</dbReference>
<dbReference type="EMBL" id="CP157355">
    <property type="protein sequence ID" value="XBM01878.1"/>
    <property type="molecule type" value="Genomic_DNA"/>
</dbReference>
<dbReference type="KEGG" id="cmav:ABHF33_06315"/>
<evidence type="ECO:0000256" key="1">
    <source>
        <dbReference type="SAM" id="SignalP"/>
    </source>
</evidence>
<dbReference type="RefSeq" id="WP_348946117.1">
    <property type="nucleotide sequence ID" value="NZ_CP157355.1"/>
</dbReference>
<gene>
    <name evidence="2" type="ORF">ABHF33_06315</name>
</gene>